<name>A0ABR4Q0K4_9CEST</name>
<evidence type="ECO:0000256" key="5">
    <source>
        <dbReference type="ARBA" id="ARBA00044539"/>
    </source>
</evidence>
<feature type="domain" description="tRNA-queuosine alpha-mannosyltransferase N-terminal" evidence="7">
    <location>
        <begin position="28"/>
        <end position="211"/>
    </location>
</feature>
<comment type="caution">
    <text evidence="8">The sequence shown here is derived from an EMBL/GenBank/DDBJ whole genome shotgun (WGS) entry which is preliminary data.</text>
</comment>
<evidence type="ECO:0000256" key="1">
    <source>
        <dbReference type="ARBA" id="ARBA00009481"/>
    </source>
</evidence>
<evidence type="ECO:0000259" key="7">
    <source>
        <dbReference type="Pfam" id="PF12038"/>
    </source>
</evidence>
<evidence type="ECO:0000256" key="4">
    <source>
        <dbReference type="ARBA" id="ARBA00044517"/>
    </source>
</evidence>
<dbReference type="EMBL" id="JAKROA010000021">
    <property type="protein sequence ID" value="KAL5103106.1"/>
    <property type="molecule type" value="Genomic_DNA"/>
</dbReference>
<dbReference type="Proteomes" id="UP001651158">
    <property type="component" value="Unassembled WGS sequence"/>
</dbReference>
<evidence type="ECO:0000256" key="3">
    <source>
        <dbReference type="ARBA" id="ARBA00022679"/>
    </source>
</evidence>
<accession>A0ABR4Q0K4</accession>
<evidence type="ECO:0000313" key="8">
    <source>
        <dbReference type="EMBL" id="KAL5103106.1"/>
    </source>
</evidence>
<dbReference type="SUPFAM" id="SSF53756">
    <property type="entry name" value="UDP-Glycosyltransferase/glycogen phosphorylase"/>
    <property type="match status" value="1"/>
</dbReference>
<gene>
    <name evidence="8" type="ORF">TcWFU_008980</name>
</gene>
<evidence type="ECO:0000256" key="6">
    <source>
        <dbReference type="ARBA" id="ARBA00048439"/>
    </source>
</evidence>
<organism evidence="8 9">
    <name type="scientific">Taenia crassiceps</name>
    <dbReference type="NCBI Taxonomy" id="6207"/>
    <lineage>
        <taxon>Eukaryota</taxon>
        <taxon>Metazoa</taxon>
        <taxon>Spiralia</taxon>
        <taxon>Lophotrochozoa</taxon>
        <taxon>Platyhelminthes</taxon>
        <taxon>Cestoda</taxon>
        <taxon>Eucestoda</taxon>
        <taxon>Cyclophyllidea</taxon>
        <taxon>Taeniidae</taxon>
        <taxon>Taenia</taxon>
    </lineage>
</organism>
<keyword evidence="9" id="KW-1185">Reference proteome</keyword>
<proteinExistence type="inferred from homology"/>
<evidence type="ECO:0000313" key="9">
    <source>
        <dbReference type="Proteomes" id="UP001651158"/>
    </source>
</evidence>
<reference evidence="8 9" key="1">
    <citation type="journal article" date="2022" name="Front. Cell. Infect. Microbiol.">
        <title>The Genomes of Two Strains of Taenia crassiceps the Animal Model for the Study of Human Cysticercosis.</title>
        <authorList>
            <person name="Bobes R.J."/>
            <person name="Estrada K."/>
            <person name="Rios-Valencia D.G."/>
            <person name="Calderon-Gallegos A."/>
            <person name="de la Torre P."/>
            <person name="Carrero J.C."/>
            <person name="Sanchez-Flores A."/>
            <person name="Laclette J.P."/>
        </authorList>
    </citation>
    <scope>NUCLEOTIDE SEQUENCE [LARGE SCALE GENOMIC DNA]</scope>
    <source>
        <strain evidence="8">WFUcys</strain>
    </source>
</reference>
<dbReference type="Pfam" id="PF12038">
    <property type="entry name" value="QTMAN_N"/>
    <property type="match status" value="1"/>
</dbReference>
<dbReference type="InterPro" id="IPR022701">
    <property type="entry name" value="QTMAN_N"/>
</dbReference>
<dbReference type="PANTHER" id="PTHR13615">
    <property type="entry name" value="GLYCOSYLTRANSFERASE-LIKE 1"/>
    <property type="match status" value="1"/>
</dbReference>
<dbReference type="PANTHER" id="PTHR13615:SF3">
    <property type="entry name" value="GLYCOSYLTRANSFERASE-LIKE DOMAIN-CONTAINING PROTEIN 1"/>
    <property type="match status" value="1"/>
</dbReference>
<evidence type="ECO:0000256" key="2">
    <source>
        <dbReference type="ARBA" id="ARBA00022676"/>
    </source>
</evidence>
<keyword evidence="3" id="KW-0808">Transferase</keyword>
<dbReference type="InterPro" id="IPR051862">
    <property type="entry name" value="GT-like_domain_containing_1"/>
</dbReference>
<dbReference type="EC" id="2.4.1.110" evidence="4"/>
<protein>
    <recommendedName>
        <fullName evidence="5">tRNA-queuosine alpha-mannosyltransferase</fullName>
        <ecNumber evidence="4">2.4.1.110</ecNumber>
    </recommendedName>
</protein>
<comment type="catalytic activity">
    <reaction evidence="6">
        <text>queuosine(34) in tRNA(Asp) + GDP-alpha-D-mannose = O-4''-alpha-D-mannosylqueuosine(34) in tRNA(Asp) + GDP + H(+)</text>
        <dbReference type="Rhea" id="RHEA:12885"/>
        <dbReference type="Rhea" id="RHEA-COMP:18572"/>
        <dbReference type="Rhea" id="RHEA-COMP:18581"/>
        <dbReference type="ChEBI" id="CHEBI:15378"/>
        <dbReference type="ChEBI" id="CHEBI:57527"/>
        <dbReference type="ChEBI" id="CHEBI:58189"/>
        <dbReference type="ChEBI" id="CHEBI:194431"/>
        <dbReference type="ChEBI" id="CHEBI:194442"/>
        <dbReference type="EC" id="2.4.1.110"/>
    </reaction>
    <physiologicalReaction direction="left-to-right" evidence="6">
        <dbReference type="Rhea" id="RHEA:12886"/>
    </physiologicalReaction>
</comment>
<comment type="similarity">
    <text evidence="1">Belongs to the glycosyltransferase group 1 family. Glycosyltransferase 4 subfamily.</text>
</comment>
<keyword evidence="2" id="KW-0328">Glycosyltransferase</keyword>
<sequence>MQICDAFRPTLLLLVMEQMVQEVSDATILLVEGFNGGSHKQLISTIKDLLTEKEETVCVVSLPATKWHWRARTGALALAALIPKSTCASGSFRVLFTSAVFSLSELLALRPDLARIPHKYLYFHENQLTYPLRENDEGATKPDYQFAYIQVLSALAADLVLFNSLFNMHSFYERLPAFLAAGLPTPPCPRVPEPRRLVEEVLKPKSRVLYFLVEPPPLQLLFHDDVKDFEAAVYYQAQRIRARGRAPLRILWNHRWDYDKNPDDFFKVIFDLANISVDEEFSNLGRSTLRPSIGDVIVPSETSPPSLPSEEAQASFQISVIGGAGQDVPRIFPMAESYLRSTGHIAAWGFVGSREAYWRTMADCDVVVSTAKHEFFGVAVAEAVAVGCIPLLPHRLAYPELLAHGPSQSGCLYRTLPQMRKQLKCWIRVPEKTRERAARALMDAYSREGTGTKSWLRKDLLLHDGLRREYLKLFGVD</sequence>
<dbReference type="Gene3D" id="3.40.50.2000">
    <property type="entry name" value="Glycogen Phosphorylase B"/>
    <property type="match status" value="1"/>
</dbReference>